<name>A0A6L9SA63_9ACTN</name>
<reference evidence="2 3" key="1">
    <citation type="submission" date="2020-02" db="EMBL/GenBank/DDBJ databases">
        <authorList>
            <person name="Li X.-J."/>
            <person name="Han X.-M."/>
        </authorList>
    </citation>
    <scope>NUCLEOTIDE SEQUENCE [LARGE SCALE GENOMIC DNA]</scope>
    <source>
        <strain evidence="2 3">CCTCC AB 2017055</strain>
    </source>
</reference>
<dbReference type="SUPFAM" id="SSF53335">
    <property type="entry name" value="S-adenosyl-L-methionine-dependent methyltransferases"/>
    <property type="match status" value="1"/>
</dbReference>
<dbReference type="GO" id="GO:0032259">
    <property type="term" value="P:methylation"/>
    <property type="evidence" value="ECO:0007669"/>
    <property type="project" value="UniProtKB-KW"/>
</dbReference>
<comment type="caution">
    <text evidence="2">The sequence shown here is derived from an EMBL/GenBank/DDBJ whole genome shotgun (WGS) entry which is preliminary data.</text>
</comment>
<organism evidence="2 3">
    <name type="scientific">Phytoactinopolyspora halotolerans</name>
    <dbReference type="NCBI Taxonomy" id="1981512"/>
    <lineage>
        <taxon>Bacteria</taxon>
        <taxon>Bacillati</taxon>
        <taxon>Actinomycetota</taxon>
        <taxon>Actinomycetes</taxon>
        <taxon>Jiangellales</taxon>
        <taxon>Jiangellaceae</taxon>
        <taxon>Phytoactinopolyspora</taxon>
    </lineage>
</organism>
<dbReference type="GO" id="GO:0008168">
    <property type="term" value="F:methyltransferase activity"/>
    <property type="evidence" value="ECO:0007669"/>
    <property type="project" value="UniProtKB-KW"/>
</dbReference>
<dbReference type="EMBL" id="JAAGOA010000009">
    <property type="protein sequence ID" value="NEE01452.1"/>
    <property type="molecule type" value="Genomic_DNA"/>
</dbReference>
<evidence type="ECO:0000313" key="2">
    <source>
        <dbReference type="EMBL" id="NEE01452.1"/>
    </source>
</evidence>
<dbReference type="Gene3D" id="3.40.50.150">
    <property type="entry name" value="Vaccinia Virus protein VP39"/>
    <property type="match status" value="1"/>
</dbReference>
<accession>A0A6L9SA63</accession>
<dbReference type="AlphaFoldDB" id="A0A6L9SA63"/>
<protein>
    <submittedName>
        <fullName evidence="2">Class I SAM-dependent methyltransferase</fullName>
    </submittedName>
</protein>
<gene>
    <name evidence="2" type="ORF">G1H10_14855</name>
</gene>
<keyword evidence="2" id="KW-0489">Methyltransferase</keyword>
<evidence type="ECO:0000256" key="1">
    <source>
        <dbReference type="SAM" id="MobiDB-lite"/>
    </source>
</evidence>
<feature type="region of interest" description="Disordered" evidence="1">
    <location>
        <begin position="210"/>
        <end position="235"/>
    </location>
</feature>
<keyword evidence="3" id="KW-1185">Reference proteome</keyword>
<proteinExistence type="predicted"/>
<keyword evidence="2" id="KW-0808">Transferase</keyword>
<dbReference type="Pfam" id="PF13578">
    <property type="entry name" value="Methyltransf_24"/>
    <property type="match status" value="1"/>
</dbReference>
<dbReference type="InterPro" id="IPR029063">
    <property type="entry name" value="SAM-dependent_MTases_sf"/>
</dbReference>
<evidence type="ECO:0000313" key="3">
    <source>
        <dbReference type="Proteomes" id="UP000475214"/>
    </source>
</evidence>
<dbReference type="Proteomes" id="UP000475214">
    <property type="component" value="Unassembled WGS sequence"/>
</dbReference>
<sequence>MKFDDVEDVIAGVQYMKTEQGRLVYDFLVENKLGRILELGFAHGKSTCYFAAAADEIGGDAHVLTFDRDSARRRDPNIHELLERTGLTERVTPVYAETSYTWDLMKLLDQDPQPRFDFAYIDGGHTWDVSGFAFFLVDLLLAPGGWVLFDDLDWTLGGSKHMRKQPWVKELPEEQRRTPQVRKVFELLVRTHPGYVDVHERDGWGWARKRPDTTRISDRGTGKRGLLSALKPSSP</sequence>
<dbReference type="RefSeq" id="WP_163739056.1">
    <property type="nucleotide sequence ID" value="NZ_JAAGOA010000009.1"/>
</dbReference>
<dbReference type="CDD" id="cd02440">
    <property type="entry name" value="AdoMet_MTases"/>
    <property type="match status" value="1"/>
</dbReference>
<feature type="compositionally biased region" description="Basic and acidic residues" evidence="1">
    <location>
        <begin position="210"/>
        <end position="221"/>
    </location>
</feature>